<evidence type="ECO:0000313" key="3">
    <source>
        <dbReference type="Proteomes" id="UP001553161"/>
    </source>
</evidence>
<gene>
    <name evidence="2" type="ORF">AB0T83_16080</name>
</gene>
<feature type="transmembrane region" description="Helical" evidence="1">
    <location>
        <begin position="14"/>
        <end position="47"/>
    </location>
</feature>
<reference evidence="2 3" key="1">
    <citation type="submission" date="2024-07" db="EMBL/GenBank/DDBJ databases">
        <authorList>
            <person name="Kang M."/>
        </authorList>
    </citation>
    <scope>NUCLEOTIDE SEQUENCE [LARGE SCALE GENOMIC DNA]</scope>
    <source>
        <strain evidence="2 3">DFM31</strain>
    </source>
</reference>
<keyword evidence="3" id="KW-1185">Reference proteome</keyword>
<keyword evidence="1" id="KW-0812">Transmembrane</keyword>
<dbReference type="EMBL" id="JBFBVU010000026">
    <property type="protein sequence ID" value="MEV8468295.1"/>
    <property type="molecule type" value="Genomic_DNA"/>
</dbReference>
<dbReference type="RefSeq" id="WP_366194248.1">
    <property type="nucleotide sequence ID" value="NZ_JBFBVU010000026.1"/>
</dbReference>
<organism evidence="2 3">
    <name type="scientific">Meridianimarinicoccus marinus</name>
    <dbReference type="NCBI Taxonomy" id="3231483"/>
    <lineage>
        <taxon>Bacteria</taxon>
        <taxon>Pseudomonadati</taxon>
        <taxon>Pseudomonadota</taxon>
        <taxon>Alphaproteobacteria</taxon>
        <taxon>Rhodobacterales</taxon>
        <taxon>Paracoccaceae</taxon>
        <taxon>Meridianimarinicoccus</taxon>
    </lineage>
</organism>
<keyword evidence="1" id="KW-0472">Membrane</keyword>
<proteinExistence type="predicted"/>
<keyword evidence="1" id="KW-1133">Transmembrane helix</keyword>
<accession>A0ABV3L9Q5</accession>
<feature type="transmembrane region" description="Helical" evidence="1">
    <location>
        <begin position="68"/>
        <end position="89"/>
    </location>
</feature>
<dbReference type="Proteomes" id="UP001553161">
    <property type="component" value="Unassembled WGS sequence"/>
</dbReference>
<evidence type="ECO:0000313" key="2">
    <source>
        <dbReference type="EMBL" id="MEV8468295.1"/>
    </source>
</evidence>
<protein>
    <submittedName>
        <fullName evidence="2">Nitric oxide reductase F protein</fullName>
    </submittedName>
</protein>
<evidence type="ECO:0000256" key="1">
    <source>
        <dbReference type="SAM" id="Phobius"/>
    </source>
</evidence>
<sequence length="94" mass="10288">MKPPLPTDPLTRAWVVLLLLCAASTLIAALDALAVAPVVVGALILLLSWMKARVILSRYLGLWRAPTWRAGFNWVLGLYCLLLLGLYLVPDFAS</sequence>
<comment type="caution">
    <text evidence="2">The sequence shown here is derived from an EMBL/GenBank/DDBJ whole genome shotgun (WGS) entry which is preliminary data.</text>
</comment>
<name>A0ABV3L9Q5_9RHOB</name>